<keyword evidence="11" id="KW-1185">Reference proteome</keyword>
<evidence type="ECO:0000256" key="3">
    <source>
        <dbReference type="ARBA" id="ARBA00022448"/>
    </source>
</evidence>
<proteinExistence type="inferred from homology"/>
<evidence type="ECO:0000256" key="5">
    <source>
        <dbReference type="ARBA" id="ARBA00022692"/>
    </source>
</evidence>
<evidence type="ECO:0000256" key="6">
    <source>
        <dbReference type="ARBA" id="ARBA00022989"/>
    </source>
</evidence>
<name>A0ABZ2YBM7_9BACT</name>
<feature type="transmembrane region" description="Helical" evidence="8">
    <location>
        <begin position="139"/>
        <end position="156"/>
    </location>
</feature>
<feature type="transmembrane region" description="Helical" evidence="8">
    <location>
        <begin position="70"/>
        <end position="95"/>
    </location>
</feature>
<evidence type="ECO:0000256" key="8">
    <source>
        <dbReference type="RuleBase" id="RU363032"/>
    </source>
</evidence>
<keyword evidence="5 8" id="KW-0812">Transmembrane</keyword>
<sequence>MPTKNLPAQIFLHLLLIMGAIFMLLPLFWCVSSSFKVSGEIFNYPPTLFPKQPILDNYKELFSKFPYGRWYVNSILVTTLLTILSVFFCSLAGFAFAKYRFALRKPLFAVVLAALIVPFQVILIPLYVITIKLGWMNTYYALVIPFMASPFGIFLMRQFMVDSIPNEVMESARIDGCSEFAIFLKFALPLSRPALGAFAIYQFVFSWNSFLWPLIVLNETEKYTLPVGLQSLFGIFYLKEFGTLMAGSALMIIPVVSLFVFMQKHFVSGLTVGAVKE</sequence>
<evidence type="ECO:0000313" key="11">
    <source>
        <dbReference type="Proteomes" id="UP001461341"/>
    </source>
</evidence>
<evidence type="ECO:0000256" key="7">
    <source>
        <dbReference type="ARBA" id="ARBA00023136"/>
    </source>
</evidence>
<dbReference type="Pfam" id="PF00528">
    <property type="entry name" value="BPD_transp_1"/>
    <property type="match status" value="1"/>
</dbReference>
<dbReference type="Proteomes" id="UP001461341">
    <property type="component" value="Chromosome"/>
</dbReference>
<organism evidence="10 11">
    <name type="scientific">Thermatribacter velox</name>
    <dbReference type="NCBI Taxonomy" id="3039681"/>
    <lineage>
        <taxon>Bacteria</taxon>
        <taxon>Pseudomonadati</taxon>
        <taxon>Atribacterota</taxon>
        <taxon>Atribacteria</taxon>
        <taxon>Atribacterales</taxon>
        <taxon>Thermatribacteraceae</taxon>
        <taxon>Thermatribacter</taxon>
    </lineage>
</organism>
<keyword evidence="4" id="KW-1003">Cell membrane</keyword>
<dbReference type="InterPro" id="IPR035906">
    <property type="entry name" value="MetI-like_sf"/>
</dbReference>
<feature type="domain" description="ABC transmembrane type-1" evidence="9">
    <location>
        <begin position="71"/>
        <end position="262"/>
    </location>
</feature>
<feature type="transmembrane region" description="Helical" evidence="8">
    <location>
        <begin position="194"/>
        <end position="215"/>
    </location>
</feature>
<dbReference type="SUPFAM" id="SSF161098">
    <property type="entry name" value="MetI-like"/>
    <property type="match status" value="1"/>
</dbReference>
<comment type="subcellular location">
    <subcellularLocation>
        <location evidence="1 8">Cell membrane</location>
        <topology evidence="1 8">Multi-pass membrane protein</topology>
    </subcellularLocation>
</comment>
<feature type="transmembrane region" description="Helical" evidence="8">
    <location>
        <begin position="107"/>
        <end position="127"/>
    </location>
</feature>
<dbReference type="PROSITE" id="PS50928">
    <property type="entry name" value="ABC_TM1"/>
    <property type="match status" value="1"/>
</dbReference>
<comment type="similarity">
    <text evidence="8">Belongs to the binding-protein-dependent transport system permease family.</text>
</comment>
<evidence type="ECO:0000256" key="1">
    <source>
        <dbReference type="ARBA" id="ARBA00004651"/>
    </source>
</evidence>
<dbReference type="CDD" id="cd06261">
    <property type="entry name" value="TM_PBP2"/>
    <property type="match status" value="1"/>
</dbReference>
<keyword evidence="3 8" id="KW-0813">Transport</keyword>
<evidence type="ECO:0000259" key="9">
    <source>
        <dbReference type="PROSITE" id="PS50928"/>
    </source>
</evidence>
<keyword evidence="6 8" id="KW-1133">Transmembrane helix</keyword>
<reference evidence="10 11" key="1">
    <citation type="submission" date="2023-03" db="EMBL/GenBank/DDBJ databases">
        <title>Novel Species.</title>
        <authorList>
            <person name="Ma S."/>
        </authorList>
    </citation>
    <scope>NUCLEOTIDE SEQUENCE [LARGE SCALE GENOMIC DNA]</scope>
    <source>
        <strain evidence="10 11">B11</strain>
    </source>
</reference>
<accession>A0ABZ2YBM7</accession>
<protein>
    <recommendedName>
        <fullName evidence="2">sn-glycerol-3-phosphate transport system permease protein UgpE</fullName>
    </recommendedName>
</protein>
<dbReference type="RefSeq" id="WP_369018572.1">
    <property type="nucleotide sequence ID" value="NZ_CP121689.1"/>
</dbReference>
<dbReference type="EMBL" id="CP121689">
    <property type="protein sequence ID" value="WZL76410.1"/>
    <property type="molecule type" value="Genomic_DNA"/>
</dbReference>
<dbReference type="Gene3D" id="1.10.3720.10">
    <property type="entry name" value="MetI-like"/>
    <property type="match status" value="1"/>
</dbReference>
<evidence type="ECO:0000256" key="4">
    <source>
        <dbReference type="ARBA" id="ARBA00022475"/>
    </source>
</evidence>
<evidence type="ECO:0000313" key="10">
    <source>
        <dbReference type="EMBL" id="WZL76410.1"/>
    </source>
</evidence>
<feature type="transmembrane region" description="Helical" evidence="8">
    <location>
        <begin position="12"/>
        <end position="35"/>
    </location>
</feature>
<dbReference type="PANTHER" id="PTHR43744:SF8">
    <property type="entry name" value="SN-GLYCEROL-3-PHOSPHATE TRANSPORT SYSTEM PERMEASE PROTEIN UGPE"/>
    <property type="match status" value="1"/>
</dbReference>
<evidence type="ECO:0000256" key="2">
    <source>
        <dbReference type="ARBA" id="ARBA00020515"/>
    </source>
</evidence>
<dbReference type="PANTHER" id="PTHR43744">
    <property type="entry name" value="ABC TRANSPORTER PERMEASE PROTEIN MG189-RELATED-RELATED"/>
    <property type="match status" value="1"/>
</dbReference>
<feature type="transmembrane region" description="Helical" evidence="8">
    <location>
        <begin position="235"/>
        <end position="261"/>
    </location>
</feature>
<dbReference type="InterPro" id="IPR000515">
    <property type="entry name" value="MetI-like"/>
</dbReference>
<gene>
    <name evidence="10" type="ORF">QBE54_01365</name>
</gene>
<keyword evidence="7 8" id="KW-0472">Membrane</keyword>